<dbReference type="Pfam" id="PF00486">
    <property type="entry name" value="Trans_reg_C"/>
    <property type="match status" value="1"/>
</dbReference>
<organism evidence="4 5">
    <name type="scientific">Plantactinospora mayteni</name>
    <dbReference type="NCBI Taxonomy" id="566021"/>
    <lineage>
        <taxon>Bacteria</taxon>
        <taxon>Bacillati</taxon>
        <taxon>Actinomycetota</taxon>
        <taxon>Actinomycetes</taxon>
        <taxon>Micromonosporales</taxon>
        <taxon>Micromonosporaceae</taxon>
        <taxon>Plantactinospora</taxon>
    </lineage>
</organism>
<sequence length="173" mass="19438">MTSSRPAAGSTVDAPHVADGPHLLVSVRLLAGRGPVNPDVARLVESFSRLAWAPQVVVGRTDAPESWMLRMLLDSRTLLWDEEEIPLTRREFDLLWHLAQHPRRVFTRMQLLHEVWGHTQFGQRTVDVHVRRLRAKVGPDVPLVATLRGVGYRLSDDVTVAVVPEVTPRRPDG</sequence>
<dbReference type="InterPro" id="IPR039420">
    <property type="entry name" value="WalR-like"/>
</dbReference>
<evidence type="ECO:0000313" key="4">
    <source>
        <dbReference type="EMBL" id="GIH01723.1"/>
    </source>
</evidence>
<feature type="domain" description="OmpR/PhoB-type" evidence="3">
    <location>
        <begin position="53"/>
        <end position="156"/>
    </location>
</feature>
<dbReference type="SMART" id="SM00862">
    <property type="entry name" value="Trans_reg_C"/>
    <property type="match status" value="1"/>
</dbReference>
<dbReference type="RefSeq" id="WP_239314172.1">
    <property type="nucleotide sequence ID" value="NZ_BAAAZQ010000047.1"/>
</dbReference>
<dbReference type="InterPro" id="IPR016032">
    <property type="entry name" value="Sig_transdc_resp-reg_C-effctor"/>
</dbReference>
<keyword evidence="1 2" id="KW-0238">DNA-binding</keyword>
<feature type="DNA-binding region" description="OmpR/PhoB-type" evidence="2">
    <location>
        <begin position="53"/>
        <end position="156"/>
    </location>
</feature>
<proteinExistence type="predicted"/>
<reference evidence="4 5" key="1">
    <citation type="submission" date="2021-01" db="EMBL/GenBank/DDBJ databases">
        <title>Whole genome shotgun sequence of Plantactinospora mayteni NBRC 109088.</title>
        <authorList>
            <person name="Komaki H."/>
            <person name="Tamura T."/>
        </authorList>
    </citation>
    <scope>NUCLEOTIDE SEQUENCE [LARGE SCALE GENOMIC DNA]</scope>
    <source>
        <strain evidence="4 5">NBRC 109088</strain>
    </source>
</reference>
<dbReference type="EMBL" id="BONX01000082">
    <property type="protein sequence ID" value="GIH01723.1"/>
    <property type="molecule type" value="Genomic_DNA"/>
</dbReference>
<evidence type="ECO:0000256" key="1">
    <source>
        <dbReference type="ARBA" id="ARBA00023125"/>
    </source>
</evidence>
<dbReference type="CDD" id="cd00383">
    <property type="entry name" value="trans_reg_C"/>
    <property type="match status" value="1"/>
</dbReference>
<dbReference type="PROSITE" id="PS51755">
    <property type="entry name" value="OMPR_PHOB"/>
    <property type="match status" value="1"/>
</dbReference>
<protein>
    <recommendedName>
        <fullName evidence="3">OmpR/PhoB-type domain-containing protein</fullName>
    </recommendedName>
</protein>
<dbReference type="InterPro" id="IPR036388">
    <property type="entry name" value="WH-like_DNA-bd_sf"/>
</dbReference>
<gene>
    <name evidence="4" type="ORF">Pma05_82950</name>
</gene>
<evidence type="ECO:0000256" key="2">
    <source>
        <dbReference type="PROSITE-ProRule" id="PRU01091"/>
    </source>
</evidence>
<keyword evidence="5" id="KW-1185">Reference proteome</keyword>
<dbReference type="InterPro" id="IPR001867">
    <property type="entry name" value="OmpR/PhoB-type_DNA-bd"/>
</dbReference>
<comment type="caution">
    <text evidence="4">The sequence shown here is derived from an EMBL/GenBank/DDBJ whole genome shotgun (WGS) entry which is preliminary data.</text>
</comment>
<evidence type="ECO:0000259" key="3">
    <source>
        <dbReference type="PROSITE" id="PS51755"/>
    </source>
</evidence>
<accession>A0ABQ4F482</accession>
<dbReference type="PANTHER" id="PTHR48111:SF16">
    <property type="entry name" value="TRANSCRIPTIONAL REGULATORY PROTEIN GLNR"/>
    <property type="match status" value="1"/>
</dbReference>
<name>A0ABQ4F482_9ACTN</name>
<evidence type="ECO:0000313" key="5">
    <source>
        <dbReference type="Proteomes" id="UP000621500"/>
    </source>
</evidence>
<dbReference type="SUPFAM" id="SSF46894">
    <property type="entry name" value="C-terminal effector domain of the bipartite response regulators"/>
    <property type="match status" value="1"/>
</dbReference>
<dbReference type="PANTHER" id="PTHR48111">
    <property type="entry name" value="REGULATOR OF RPOS"/>
    <property type="match status" value="1"/>
</dbReference>
<dbReference type="Proteomes" id="UP000621500">
    <property type="component" value="Unassembled WGS sequence"/>
</dbReference>
<dbReference type="Gene3D" id="1.10.10.10">
    <property type="entry name" value="Winged helix-like DNA-binding domain superfamily/Winged helix DNA-binding domain"/>
    <property type="match status" value="1"/>
</dbReference>